<proteinExistence type="predicted"/>
<dbReference type="EMBL" id="JABEVQ010000001">
    <property type="protein sequence ID" value="NWN90027.1"/>
    <property type="molecule type" value="Genomic_DNA"/>
</dbReference>
<keyword evidence="4" id="KW-1185">Reference proteome</keyword>
<evidence type="ECO:0000313" key="3">
    <source>
        <dbReference type="EMBL" id="NWN90027.1"/>
    </source>
</evidence>
<sequence>MKKLFIVTFALLIVALSGCSGLAGIQPQKPVERPQTLYQTQVIDPASGTRLSIEALARKLSGVRVIVVGEYHGHPAAHLLQSQIQEALYRQNPLQVLSMEQFTLDTQSAVNAYLHNKTGEAELIEDADAWDNYRASYRPLVEFARLHNLPVIAANAPAHIVRCVGRSGRDYLNSLPANVRAELPEDPFMDTPGYRKKFDAALAGGHSTAGKLMRERMDNTYKAQLLRDNTMASRILQALEAYPGHQIVHTTGTFHSQEHLGTVALLHKRAPGVSVAVISPVVWPPEADKPPLAENRNKGDFLFFVQPLPEEYLSDERRKKAMSARFRQSAKDTCQEDSR</sequence>
<dbReference type="Proteomes" id="UP000536442">
    <property type="component" value="Unassembled WGS sequence"/>
</dbReference>
<dbReference type="InterPro" id="IPR016773">
    <property type="entry name" value="Fe3_uptake_reg_CjrA_prd"/>
</dbReference>
<name>A0A851HMH0_9GAMM</name>
<dbReference type="AlphaFoldDB" id="A0A851HMH0"/>
<comment type="caution">
    <text evidence="3">The sequence shown here is derived from an EMBL/GenBank/DDBJ whole genome shotgun (WGS) entry which is preliminary data.</text>
</comment>
<organism evidence="3 4">
    <name type="scientific">Marinobacter adhaerens</name>
    <dbReference type="NCBI Taxonomy" id="1033846"/>
    <lineage>
        <taxon>Bacteria</taxon>
        <taxon>Pseudomonadati</taxon>
        <taxon>Pseudomonadota</taxon>
        <taxon>Gammaproteobacteria</taxon>
        <taxon>Pseudomonadales</taxon>
        <taxon>Marinobacteraceae</taxon>
        <taxon>Marinobacter</taxon>
    </lineage>
</organism>
<gene>
    <name evidence="3" type="ORF">HLV39_00775</name>
</gene>
<evidence type="ECO:0000313" key="4">
    <source>
        <dbReference type="Proteomes" id="UP000536442"/>
    </source>
</evidence>
<evidence type="ECO:0000256" key="1">
    <source>
        <dbReference type="SAM" id="SignalP"/>
    </source>
</evidence>
<accession>A0A851HMH0</accession>
<feature type="chain" id="PRO_5033001266" evidence="1">
    <location>
        <begin position="24"/>
        <end position="339"/>
    </location>
</feature>
<dbReference type="PROSITE" id="PS51257">
    <property type="entry name" value="PROKAR_LIPOPROTEIN"/>
    <property type="match status" value="1"/>
</dbReference>
<dbReference type="PIRSF" id="PIRSF020419">
    <property type="entry name" value="Fe_uptake_reg_CjrA_prd"/>
    <property type="match status" value="1"/>
</dbReference>
<evidence type="ECO:0000259" key="2">
    <source>
        <dbReference type="Pfam" id="PF04187"/>
    </source>
</evidence>
<keyword evidence="1" id="KW-0732">Signal</keyword>
<dbReference type="SUPFAM" id="SSF159501">
    <property type="entry name" value="EreA/ChaN-like"/>
    <property type="match status" value="1"/>
</dbReference>
<dbReference type="Pfam" id="PF04187">
    <property type="entry name" value="Cofac_haem_bdg"/>
    <property type="match status" value="1"/>
</dbReference>
<dbReference type="InterPro" id="IPR007314">
    <property type="entry name" value="Cofac_haem-bd_dom"/>
</dbReference>
<protein>
    <submittedName>
        <fullName evidence="3">ChaN family lipoprotein</fullName>
    </submittedName>
</protein>
<dbReference type="CDD" id="cd14727">
    <property type="entry name" value="ChanN-like"/>
    <property type="match status" value="1"/>
</dbReference>
<keyword evidence="3" id="KW-0449">Lipoprotein</keyword>
<reference evidence="3 4" key="1">
    <citation type="submission" date="2020-03" db="EMBL/GenBank/DDBJ databases">
        <title>Metagenomic, metatranscriptomic, and metabolomic analyses revealed the key microbes and metabolic features during the fermentation of ganjang, Korean traditional soy sauce.</title>
        <authorList>
            <person name="Chun B.H."/>
            <person name="Jeon C.O."/>
        </authorList>
    </citation>
    <scope>NUCLEOTIDE SEQUENCE [LARGE SCALE GENOMIC DNA]</scope>
    <source>
        <strain evidence="3 4">KG14</strain>
    </source>
</reference>
<dbReference type="Gene3D" id="3.40.50.11550">
    <property type="match status" value="1"/>
</dbReference>
<feature type="signal peptide" evidence="1">
    <location>
        <begin position="1"/>
        <end position="23"/>
    </location>
</feature>
<feature type="domain" description="Haem-binding uptake Tiki superfamily ChaN" evidence="2">
    <location>
        <begin position="56"/>
        <end position="265"/>
    </location>
</feature>